<dbReference type="PANTHER" id="PTHR32322">
    <property type="entry name" value="INNER MEMBRANE TRANSPORTER"/>
    <property type="match status" value="1"/>
</dbReference>
<organism evidence="8 9">
    <name type="scientific">Helicobacter apodemus</name>
    <dbReference type="NCBI Taxonomy" id="135569"/>
    <lineage>
        <taxon>Bacteria</taxon>
        <taxon>Pseudomonadati</taxon>
        <taxon>Campylobacterota</taxon>
        <taxon>Epsilonproteobacteria</taxon>
        <taxon>Campylobacterales</taxon>
        <taxon>Helicobacteraceae</taxon>
        <taxon>Helicobacter</taxon>
    </lineage>
</organism>
<comment type="caution">
    <text evidence="8">The sequence shown here is derived from an EMBL/GenBank/DDBJ whole genome shotgun (WGS) entry which is preliminary data.</text>
</comment>
<feature type="domain" description="EamA" evidence="7">
    <location>
        <begin position="7"/>
        <end position="144"/>
    </location>
</feature>
<keyword evidence="9" id="KW-1185">Reference proteome</keyword>
<feature type="domain" description="EamA" evidence="7">
    <location>
        <begin position="158"/>
        <end position="289"/>
    </location>
</feature>
<keyword evidence="3 6" id="KW-0812">Transmembrane</keyword>
<evidence type="ECO:0000256" key="4">
    <source>
        <dbReference type="ARBA" id="ARBA00022989"/>
    </source>
</evidence>
<feature type="transmembrane region" description="Helical" evidence="6">
    <location>
        <begin position="7"/>
        <end position="27"/>
    </location>
</feature>
<keyword evidence="5 6" id="KW-0472">Membrane</keyword>
<feature type="transmembrane region" description="Helical" evidence="6">
    <location>
        <begin position="69"/>
        <end position="88"/>
    </location>
</feature>
<name>A0A4U8UCZ1_9HELI</name>
<feature type="transmembrane region" description="Helical" evidence="6">
    <location>
        <begin position="94"/>
        <end position="118"/>
    </location>
</feature>
<dbReference type="AlphaFoldDB" id="A0A4U8UCZ1"/>
<evidence type="ECO:0000259" key="7">
    <source>
        <dbReference type="Pfam" id="PF00892"/>
    </source>
</evidence>
<evidence type="ECO:0000256" key="3">
    <source>
        <dbReference type="ARBA" id="ARBA00022692"/>
    </source>
</evidence>
<dbReference type="Proteomes" id="UP000029920">
    <property type="component" value="Unassembled WGS sequence"/>
</dbReference>
<dbReference type="InterPro" id="IPR050638">
    <property type="entry name" value="AA-Vitamin_Transporters"/>
</dbReference>
<evidence type="ECO:0000256" key="2">
    <source>
        <dbReference type="ARBA" id="ARBA00022475"/>
    </source>
</evidence>
<evidence type="ECO:0000256" key="5">
    <source>
        <dbReference type="ARBA" id="ARBA00023136"/>
    </source>
</evidence>
<feature type="transmembrane region" description="Helical" evidence="6">
    <location>
        <begin position="218"/>
        <end position="238"/>
    </location>
</feature>
<evidence type="ECO:0000256" key="6">
    <source>
        <dbReference type="SAM" id="Phobius"/>
    </source>
</evidence>
<proteinExistence type="predicted"/>
<evidence type="ECO:0000313" key="9">
    <source>
        <dbReference type="Proteomes" id="UP000029920"/>
    </source>
</evidence>
<feature type="transmembrane region" description="Helical" evidence="6">
    <location>
        <begin position="130"/>
        <end position="147"/>
    </location>
</feature>
<accession>A0A4U8UCZ1</accession>
<feature type="transmembrane region" description="Helical" evidence="6">
    <location>
        <begin position="274"/>
        <end position="292"/>
    </location>
</feature>
<feature type="transmembrane region" description="Helical" evidence="6">
    <location>
        <begin position="159"/>
        <end position="177"/>
    </location>
</feature>
<protein>
    <submittedName>
        <fullName evidence="8">DMT family transporter</fullName>
    </submittedName>
</protein>
<feature type="transmembrane region" description="Helical" evidence="6">
    <location>
        <begin position="250"/>
        <end position="268"/>
    </location>
</feature>
<feature type="transmembrane region" description="Helical" evidence="6">
    <location>
        <begin position="184"/>
        <end position="206"/>
    </location>
</feature>
<evidence type="ECO:0000256" key="1">
    <source>
        <dbReference type="ARBA" id="ARBA00004651"/>
    </source>
</evidence>
<dbReference type="InterPro" id="IPR000620">
    <property type="entry name" value="EamA_dom"/>
</dbReference>
<dbReference type="PANTHER" id="PTHR32322:SF18">
    <property type="entry name" value="S-ADENOSYLMETHIONINE_S-ADENOSYLHOMOCYSTEINE TRANSPORTER"/>
    <property type="match status" value="1"/>
</dbReference>
<dbReference type="EMBL" id="JRPC02000020">
    <property type="protein sequence ID" value="TLE14947.1"/>
    <property type="molecule type" value="Genomic_DNA"/>
</dbReference>
<evidence type="ECO:0000313" key="8">
    <source>
        <dbReference type="EMBL" id="TLE14947.1"/>
    </source>
</evidence>
<keyword evidence="4 6" id="KW-1133">Transmembrane helix</keyword>
<dbReference type="Pfam" id="PF00892">
    <property type="entry name" value="EamA"/>
    <property type="match status" value="2"/>
</dbReference>
<reference evidence="8 9" key="1">
    <citation type="journal article" date="2014" name="Genome Announc.">
        <title>Draft genome sequences of eight enterohepatic helicobacter species isolated from both laboratory and wild rodents.</title>
        <authorList>
            <person name="Sheh A."/>
            <person name="Shen Z."/>
            <person name="Fox J.G."/>
        </authorList>
    </citation>
    <scope>NUCLEOTIDE SEQUENCE [LARGE SCALE GENOMIC DNA]</scope>
    <source>
        <strain evidence="8 9">MIT-03-7007</strain>
    </source>
</reference>
<gene>
    <name evidence="8" type="ORF">LS72_007760</name>
</gene>
<keyword evidence="2" id="KW-1003">Cell membrane</keyword>
<dbReference type="InterPro" id="IPR037185">
    <property type="entry name" value="EmrE-like"/>
</dbReference>
<feature type="transmembrane region" description="Helical" evidence="6">
    <location>
        <begin position="39"/>
        <end position="57"/>
    </location>
</feature>
<sequence length="300" mass="33301">MIKDSNAIFYATLAALCNAFVGIFSVLLFQENFTSFEVAFLKCLIAGLILLSYLHFFKKFQDLLVLIKKHFKALLLCAFFGIFMLYHFESSAYVGMSVASVVFTLFASSLFCAFLCQCVYQKRFFTPKEIISLILAFIGLTLIFISEGGSLEDFSNIKALIQAILAGFGYGLFLFFTKYFNLKTGFLGLCALLLIGSFYLAFPMILNTHLNFNLNFQNLSLLLALALLPTIGGFYCTIKALSLTSSNSVALIELSEPIFAMILAFALLAQSPNLSQILGGLCILAAIIFYEFKTPRVTKD</sequence>
<dbReference type="SUPFAM" id="SSF103481">
    <property type="entry name" value="Multidrug resistance efflux transporter EmrE"/>
    <property type="match status" value="1"/>
</dbReference>
<comment type="subcellular location">
    <subcellularLocation>
        <location evidence="1">Cell membrane</location>
        <topology evidence="1">Multi-pass membrane protein</topology>
    </subcellularLocation>
</comment>
<dbReference type="GO" id="GO:0005886">
    <property type="term" value="C:plasma membrane"/>
    <property type="evidence" value="ECO:0007669"/>
    <property type="project" value="UniProtKB-SubCell"/>
</dbReference>